<dbReference type="CDD" id="cd02094">
    <property type="entry name" value="P-type_ATPase_Cu-like"/>
    <property type="match status" value="1"/>
</dbReference>
<name>A0ABQ5U443_9PROT</name>
<dbReference type="InterPro" id="IPR023214">
    <property type="entry name" value="HAD_sf"/>
</dbReference>
<evidence type="ECO:0000256" key="8">
    <source>
        <dbReference type="ARBA" id="ARBA00022989"/>
    </source>
</evidence>
<keyword evidence="5 10" id="KW-0547">Nucleotide-binding</keyword>
<feature type="transmembrane region" description="Helical" evidence="10">
    <location>
        <begin position="228"/>
        <end position="247"/>
    </location>
</feature>
<dbReference type="InterPro" id="IPR045800">
    <property type="entry name" value="HMBD"/>
</dbReference>
<evidence type="ECO:0000256" key="4">
    <source>
        <dbReference type="ARBA" id="ARBA00022723"/>
    </source>
</evidence>
<dbReference type="SFLD" id="SFLDF00027">
    <property type="entry name" value="p-type_atpase"/>
    <property type="match status" value="1"/>
</dbReference>
<feature type="transmembrane region" description="Helical" evidence="10">
    <location>
        <begin position="752"/>
        <end position="774"/>
    </location>
</feature>
<dbReference type="Pfam" id="PF19335">
    <property type="entry name" value="HMBD"/>
    <property type="match status" value="1"/>
</dbReference>
<dbReference type="SUPFAM" id="SSF56784">
    <property type="entry name" value="HAD-like"/>
    <property type="match status" value="1"/>
</dbReference>
<proteinExistence type="inferred from homology"/>
<dbReference type="Proteomes" id="UP001161409">
    <property type="component" value="Unassembled WGS sequence"/>
</dbReference>
<evidence type="ECO:0000256" key="5">
    <source>
        <dbReference type="ARBA" id="ARBA00022741"/>
    </source>
</evidence>
<keyword evidence="9 10" id="KW-0472">Membrane</keyword>
<dbReference type="InterPro" id="IPR044492">
    <property type="entry name" value="P_typ_ATPase_HD_dom"/>
</dbReference>
<comment type="caution">
    <text evidence="12">The sequence shown here is derived from an EMBL/GenBank/DDBJ whole genome shotgun (WGS) entry which is preliminary data.</text>
</comment>
<comment type="similarity">
    <text evidence="2 10">Belongs to the cation transport ATPase (P-type) (TC 3.A.3) family. Type IB subfamily.</text>
</comment>
<dbReference type="PRINTS" id="PR00119">
    <property type="entry name" value="CATATPASE"/>
</dbReference>
<dbReference type="Pfam" id="PF00122">
    <property type="entry name" value="E1-E2_ATPase"/>
    <property type="match status" value="1"/>
</dbReference>
<dbReference type="InterPro" id="IPR007029">
    <property type="entry name" value="YHS_dom"/>
</dbReference>
<dbReference type="InterPro" id="IPR001757">
    <property type="entry name" value="P_typ_ATPase"/>
</dbReference>
<dbReference type="InterPro" id="IPR023298">
    <property type="entry name" value="ATPase_P-typ_TM_dom_sf"/>
</dbReference>
<feature type="domain" description="TRASH" evidence="11">
    <location>
        <begin position="23"/>
        <end position="61"/>
    </location>
</feature>
<dbReference type="NCBIfam" id="TIGR01525">
    <property type="entry name" value="ATPase-IB_hvy"/>
    <property type="match status" value="1"/>
</dbReference>
<dbReference type="SFLD" id="SFLDG00002">
    <property type="entry name" value="C1.7:_P-type_atpase_like"/>
    <property type="match status" value="1"/>
</dbReference>
<dbReference type="SMART" id="SM00746">
    <property type="entry name" value="TRASH"/>
    <property type="match status" value="1"/>
</dbReference>
<evidence type="ECO:0000256" key="6">
    <source>
        <dbReference type="ARBA" id="ARBA00022840"/>
    </source>
</evidence>
<organism evidence="12 13">
    <name type="scientific">Sneathiella chinensis</name>
    <dbReference type="NCBI Taxonomy" id="349750"/>
    <lineage>
        <taxon>Bacteria</taxon>
        <taxon>Pseudomonadati</taxon>
        <taxon>Pseudomonadota</taxon>
        <taxon>Alphaproteobacteria</taxon>
        <taxon>Sneathiellales</taxon>
        <taxon>Sneathiellaceae</taxon>
        <taxon>Sneathiella</taxon>
    </lineage>
</organism>
<dbReference type="InterPro" id="IPR009078">
    <property type="entry name" value="Ferritin-like_SF"/>
</dbReference>
<keyword evidence="13" id="KW-1185">Reference proteome</keyword>
<dbReference type="InterPro" id="IPR011017">
    <property type="entry name" value="TRASH_dom"/>
</dbReference>
<dbReference type="Pfam" id="PF00702">
    <property type="entry name" value="Hydrolase"/>
    <property type="match status" value="1"/>
</dbReference>
<reference evidence="12" key="2">
    <citation type="submission" date="2023-01" db="EMBL/GenBank/DDBJ databases">
        <title>Draft genome sequence of Sneathiella chinensis strain NBRC 103408.</title>
        <authorList>
            <person name="Sun Q."/>
            <person name="Mori K."/>
        </authorList>
    </citation>
    <scope>NUCLEOTIDE SEQUENCE</scope>
    <source>
        <strain evidence="12">NBRC 103408</strain>
    </source>
</reference>
<dbReference type="Gene3D" id="3.40.50.1000">
    <property type="entry name" value="HAD superfamily/HAD-like"/>
    <property type="match status" value="1"/>
</dbReference>
<dbReference type="SUPFAM" id="SSF47240">
    <property type="entry name" value="Ferritin-like"/>
    <property type="match status" value="1"/>
</dbReference>
<dbReference type="Pfam" id="PF04945">
    <property type="entry name" value="YHS"/>
    <property type="match status" value="1"/>
</dbReference>
<keyword evidence="8 10" id="KW-1133">Transmembrane helix</keyword>
<accession>A0ABQ5U443</accession>
<keyword evidence="3 10" id="KW-0812">Transmembrane</keyword>
<dbReference type="SFLD" id="SFLDS00003">
    <property type="entry name" value="Haloacid_Dehalogenase"/>
    <property type="match status" value="1"/>
</dbReference>
<evidence type="ECO:0000313" key="13">
    <source>
        <dbReference type="Proteomes" id="UP001161409"/>
    </source>
</evidence>
<keyword evidence="7" id="KW-1278">Translocase</keyword>
<reference evidence="12" key="1">
    <citation type="journal article" date="2014" name="Int. J. Syst. Evol. Microbiol.">
        <title>Complete genome of a new Firmicutes species belonging to the dominant human colonic microbiota ('Ruminococcus bicirculans') reveals two chromosomes and a selective capacity to utilize plant glucans.</title>
        <authorList>
            <consortium name="NISC Comparative Sequencing Program"/>
            <person name="Wegmann U."/>
            <person name="Louis P."/>
            <person name="Goesmann A."/>
            <person name="Henrissat B."/>
            <person name="Duncan S.H."/>
            <person name="Flint H.J."/>
        </authorList>
    </citation>
    <scope>NUCLEOTIDE SEQUENCE</scope>
    <source>
        <strain evidence="12">NBRC 103408</strain>
    </source>
</reference>
<dbReference type="InterPro" id="IPR027256">
    <property type="entry name" value="P-typ_ATPase_IB"/>
</dbReference>
<feature type="transmembrane region" description="Helical" evidence="10">
    <location>
        <begin position="411"/>
        <end position="433"/>
    </location>
</feature>
<keyword evidence="4 10" id="KW-0479">Metal-binding</keyword>
<evidence type="ECO:0000259" key="11">
    <source>
        <dbReference type="SMART" id="SM00746"/>
    </source>
</evidence>
<dbReference type="InterPro" id="IPR018303">
    <property type="entry name" value="ATPase_P-typ_P_site"/>
</dbReference>
<dbReference type="Gene3D" id="3.40.1110.10">
    <property type="entry name" value="Calcium-transporting ATPase, cytoplasmic domain N"/>
    <property type="match status" value="1"/>
</dbReference>
<comment type="subcellular location">
    <subcellularLocation>
        <location evidence="10">Cell membrane</location>
    </subcellularLocation>
    <subcellularLocation>
        <location evidence="1">Endomembrane system</location>
        <topology evidence="1">Multi-pass membrane protein</topology>
    </subcellularLocation>
</comment>
<dbReference type="InterPro" id="IPR023299">
    <property type="entry name" value="ATPase_P-typ_cyto_dom_N"/>
</dbReference>
<evidence type="ECO:0000256" key="7">
    <source>
        <dbReference type="ARBA" id="ARBA00022967"/>
    </source>
</evidence>
<gene>
    <name evidence="12" type="ORF">GCM10007924_12750</name>
</gene>
<feature type="transmembrane region" description="Helical" evidence="10">
    <location>
        <begin position="157"/>
        <end position="178"/>
    </location>
</feature>
<dbReference type="InterPro" id="IPR008250">
    <property type="entry name" value="ATPase_P-typ_transduc_dom_A_sf"/>
</dbReference>
<dbReference type="SUPFAM" id="SSF81665">
    <property type="entry name" value="Calcium ATPase, transmembrane domain M"/>
    <property type="match status" value="1"/>
</dbReference>
<feature type="transmembrane region" description="Helical" evidence="10">
    <location>
        <begin position="727"/>
        <end position="746"/>
    </location>
</feature>
<dbReference type="EMBL" id="BSNF01000001">
    <property type="protein sequence ID" value="GLQ06054.1"/>
    <property type="molecule type" value="Genomic_DNA"/>
</dbReference>
<dbReference type="InterPro" id="IPR059000">
    <property type="entry name" value="ATPase_P-type_domA"/>
</dbReference>
<dbReference type="Gene3D" id="2.70.150.10">
    <property type="entry name" value="Calcium-transporting ATPase, cytoplasmic transduction domain A"/>
    <property type="match status" value="1"/>
</dbReference>
<dbReference type="NCBIfam" id="TIGR01494">
    <property type="entry name" value="ATPase_P-type"/>
    <property type="match status" value="1"/>
</dbReference>
<evidence type="ECO:0000256" key="2">
    <source>
        <dbReference type="ARBA" id="ARBA00006024"/>
    </source>
</evidence>
<protein>
    <submittedName>
        <fullName evidence="12">Copper-translocating P-type ATPase</fullName>
    </submittedName>
</protein>
<keyword evidence="6 10" id="KW-0067">ATP-binding</keyword>
<dbReference type="PANTHER" id="PTHR43520">
    <property type="entry name" value="ATP7, ISOFORM B"/>
    <property type="match status" value="1"/>
</dbReference>
<dbReference type="PROSITE" id="PS00154">
    <property type="entry name" value="ATPASE_E1_E2"/>
    <property type="match status" value="1"/>
</dbReference>
<sequence>MNQNSSCCGGAARPDENAETALDPVCGMTVTLGKGKPHLTHEGEEFHFCSQGCHDKFEVDPEFYLTGAHKKKSAAAPEGTKYTCPMHPEIISDHMMDCPLCGMALEPMGAPSDEPNPELIDFTRRFWVSVVFAIPVVILAMGPMLGLPIRDWMGHTAAGWAEAILATPVVLWAAWPFFKRGWGSIVNKSPNMWTLIAIGVGTAYVYSLGATLFPDAFPAGFREASGSVPIYFEAAVVIIALVFLGQLMELKARERTGDAIRALLDLSPKTARRINANGSERDVPVENILAGDKIRLRPGESIPVDGVLIEGHSTVDESMITGEPIPVAKAEGDKVSAGTLNKAGSFVMEAEKVGSETLLASIVNMVADAQRSRAPIQSLADKVAGYFVPMVVAVAIIAFGVWSAVGPEPRLVYALLSAVSVLIIACPCALGLATPMSIMTATGLGAQRGVLVRDAEGLETLSKIDTVIVDKTGTLTEGKPQVTELVPANGTSEQALLRAAASMEVGSEHPLAEAILKAAEEQKLELKPVSNFQSETGMGVTAHMDGTRLAIGSQVFMDSLGIDAASLVDQADTLAEQGKTTVFVGQNETLLGLIAISDPIKKTAFEAIAALHELGVHIIMATGDTEKTALAVARQLKIDQTHASMRPADKKALVDRLRSEGNIVAMAGDGINDAPALASANVGIAMGSGTDVAIGSSSITLLKGDLTGVTRAYKLSRKTLQNIKQNLFFAFAYNFLGVPIAAGILYPVTGTLLSPMIAAAAMSLSSVSVITNALRLRKANLD</sequence>
<feature type="transmembrane region" description="Helical" evidence="10">
    <location>
        <begin position="383"/>
        <end position="405"/>
    </location>
</feature>
<feature type="transmembrane region" description="Helical" evidence="10">
    <location>
        <begin position="190"/>
        <end position="208"/>
    </location>
</feature>
<dbReference type="InterPro" id="IPR012348">
    <property type="entry name" value="RNR-like"/>
</dbReference>
<dbReference type="InterPro" id="IPR036412">
    <property type="entry name" value="HAD-like_sf"/>
</dbReference>
<evidence type="ECO:0000256" key="3">
    <source>
        <dbReference type="ARBA" id="ARBA00022692"/>
    </source>
</evidence>
<feature type="transmembrane region" description="Helical" evidence="10">
    <location>
        <begin position="126"/>
        <end position="145"/>
    </location>
</feature>
<keyword evidence="10" id="KW-1003">Cell membrane</keyword>
<evidence type="ECO:0000256" key="1">
    <source>
        <dbReference type="ARBA" id="ARBA00004127"/>
    </source>
</evidence>
<dbReference type="PRINTS" id="PR00943">
    <property type="entry name" value="CUATPASE"/>
</dbReference>
<dbReference type="NCBIfam" id="TIGR01511">
    <property type="entry name" value="ATPase-IB1_Cu"/>
    <property type="match status" value="1"/>
</dbReference>
<evidence type="ECO:0000256" key="9">
    <source>
        <dbReference type="ARBA" id="ARBA00023136"/>
    </source>
</evidence>
<dbReference type="RefSeq" id="WP_169560006.1">
    <property type="nucleotide sequence ID" value="NZ_BSNF01000001.1"/>
</dbReference>
<dbReference type="Gene3D" id="1.10.620.20">
    <property type="entry name" value="Ribonucleotide Reductase, subunit A"/>
    <property type="match status" value="1"/>
</dbReference>
<dbReference type="SUPFAM" id="SSF81653">
    <property type="entry name" value="Calcium ATPase, transduction domain A"/>
    <property type="match status" value="1"/>
</dbReference>
<evidence type="ECO:0000313" key="12">
    <source>
        <dbReference type="EMBL" id="GLQ06054.1"/>
    </source>
</evidence>
<evidence type="ECO:0000256" key="10">
    <source>
        <dbReference type="RuleBase" id="RU362081"/>
    </source>
</evidence>
<dbReference type="PANTHER" id="PTHR43520:SF8">
    <property type="entry name" value="P-TYPE CU(+) TRANSPORTER"/>
    <property type="match status" value="1"/>
</dbReference>